<dbReference type="Proteomes" id="UP000756921">
    <property type="component" value="Unassembled WGS sequence"/>
</dbReference>
<evidence type="ECO:0000313" key="2">
    <source>
        <dbReference type="EMBL" id="KAF9741046.1"/>
    </source>
</evidence>
<protein>
    <submittedName>
        <fullName evidence="2">Uncharacterized protein</fullName>
    </submittedName>
</protein>
<proteinExistence type="predicted"/>
<feature type="compositionally biased region" description="Polar residues" evidence="1">
    <location>
        <begin position="13"/>
        <end position="22"/>
    </location>
</feature>
<accession>A0A9P6GTE0</accession>
<sequence length="332" mass="37892">MAPPTPRRRNRPKNSSLHNRGTSAKEKLENLDSIIHQKESNDLVNPARKTPRVDAMPYTQSQLEHLPPEVVNHILSYLVHPRSRLPGLTEKQSTLRDAKAQKEIKLTEDLESPPDTDRFAADLFAWKDVRHPFNALAASSKRCRDFVESYCQHIVKRCNKFNLPFARVEENGNRPDSVYPSLGSIVYRRLWLQTASRSCLFCGVFMSQYPHRGFRLMLSCADCFYAQTLSLHEVQHQYHIIDPAVLTRSGVRSTSLRYEWILRVDVEALALRLYGTRAFHDTLSQGLEVHCSIPNCGLAPNLLTLSNPPPPRRFPGHVSPASPRRNRRRGGT</sequence>
<feature type="compositionally biased region" description="Basic residues" evidence="1">
    <location>
        <begin position="1"/>
        <end position="12"/>
    </location>
</feature>
<feature type="region of interest" description="Disordered" evidence="1">
    <location>
        <begin position="1"/>
        <end position="29"/>
    </location>
</feature>
<evidence type="ECO:0000256" key="1">
    <source>
        <dbReference type="SAM" id="MobiDB-lite"/>
    </source>
</evidence>
<dbReference type="AlphaFoldDB" id="A0A9P6GTE0"/>
<gene>
    <name evidence="2" type="ORF">PMIN01_00585</name>
</gene>
<keyword evidence="3" id="KW-1185">Reference proteome</keyword>
<reference evidence="2" key="1">
    <citation type="journal article" date="2020" name="Mol. Plant Microbe Interact.">
        <title>Genome Sequence of the Biocontrol Agent Coniothyrium minitans strain Conio (IMI 134523).</title>
        <authorList>
            <person name="Patel D."/>
            <person name="Shittu T.A."/>
            <person name="Baroncelli R."/>
            <person name="Muthumeenakshi S."/>
            <person name="Osborne T.H."/>
            <person name="Janganan T.K."/>
            <person name="Sreenivasaprasad S."/>
        </authorList>
    </citation>
    <scope>NUCLEOTIDE SEQUENCE</scope>
    <source>
        <strain evidence="2">Conio</strain>
    </source>
</reference>
<dbReference type="OrthoDB" id="3718497at2759"/>
<evidence type="ECO:0000313" key="3">
    <source>
        <dbReference type="Proteomes" id="UP000756921"/>
    </source>
</evidence>
<name>A0A9P6GTE0_9PLEO</name>
<dbReference type="EMBL" id="WJXW01000001">
    <property type="protein sequence ID" value="KAF9741046.1"/>
    <property type="molecule type" value="Genomic_DNA"/>
</dbReference>
<comment type="caution">
    <text evidence="2">The sequence shown here is derived from an EMBL/GenBank/DDBJ whole genome shotgun (WGS) entry which is preliminary data.</text>
</comment>
<organism evidence="2 3">
    <name type="scientific">Paraphaeosphaeria minitans</name>
    <dbReference type="NCBI Taxonomy" id="565426"/>
    <lineage>
        <taxon>Eukaryota</taxon>
        <taxon>Fungi</taxon>
        <taxon>Dikarya</taxon>
        <taxon>Ascomycota</taxon>
        <taxon>Pezizomycotina</taxon>
        <taxon>Dothideomycetes</taxon>
        <taxon>Pleosporomycetidae</taxon>
        <taxon>Pleosporales</taxon>
        <taxon>Massarineae</taxon>
        <taxon>Didymosphaeriaceae</taxon>
        <taxon>Paraphaeosphaeria</taxon>
    </lineage>
</organism>
<feature type="region of interest" description="Disordered" evidence="1">
    <location>
        <begin position="309"/>
        <end position="332"/>
    </location>
</feature>